<dbReference type="InterPro" id="IPR047589">
    <property type="entry name" value="DUF11_rpt"/>
</dbReference>
<dbReference type="NCBIfam" id="TIGR01451">
    <property type="entry name" value="B_ant_repeat"/>
    <property type="match status" value="1"/>
</dbReference>
<keyword evidence="4" id="KW-1185">Reference proteome</keyword>
<dbReference type="Proteomes" id="UP000614714">
    <property type="component" value="Unassembled WGS sequence"/>
</dbReference>
<dbReference type="EMBL" id="JAEMHL010000001">
    <property type="protein sequence ID" value="MBJ6748908.1"/>
    <property type="molecule type" value="Genomic_DNA"/>
</dbReference>
<gene>
    <name evidence="3" type="ORF">JFN91_01640</name>
</gene>
<dbReference type="Pfam" id="PF01345">
    <property type="entry name" value="DUF11"/>
    <property type="match status" value="1"/>
</dbReference>
<reference evidence="3 4" key="1">
    <citation type="submission" date="2020-12" db="EMBL/GenBank/DDBJ databases">
        <title>Geomonas sp. Red421, isolated from paddy soil.</title>
        <authorList>
            <person name="Xu Z."/>
            <person name="Zhang Z."/>
            <person name="Masuda Y."/>
            <person name="Itoh H."/>
            <person name="Senoo K."/>
        </authorList>
    </citation>
    <scope>NUCLEOTIDE SEQUENCE [LARGE SCALE GENOMIC DNA]</scope>
    <source>
        <strain evidence="3 4">Red421</strain>
    </source>
</reference>
<name>A0ABS0Y9C7_9BACT</name>
<evidence type="ECO:0000313" key="3">
    <source>
        <dbReference type="EMBL" id="MBJ6748908.1"/>
    </source>
</evidence>
<sequence>MQRNKYLVAATVALALTSMPLAVWAQPKVTIAIKAEKEVNVTAKGKQVKKRVAAKGVQPGEEIIYTLSYVNSGTEAAKDVVISDPIPTGTAYIPGSASDADDLTFSIDKGKSFKKPTLLTYELKGSGGKMEKKVAAPEEYTDIRWTIPQIPAGGKGSVNFKVKVK</sequence>
<proteinExistence type="predicted"/>
<evidence type="ECO:0000256" key="1">
    <source>
        <dbReference type="SAM" id="SignalP"/>
    </source>
</evidence>
<dbReference type="RefSeq" id="WP_199387476.1">
    <property type="nucleotide sequence ID" value="NZ_JAEMHL010000001.1"/>
</dbReference>
<organism evidence="3 4">
    <name type="scientific">Geomonas anaerohicana</name>
    <dbReference type="NCBI Taxonomy" id="2798583"/>
    <lineage>
        <taxon>Bacteria</taxon>
        <taxon>Pseudomonadati</taxon>
        <taxon>Thermodesulfobacteriota</taxon>
        <taxon>Desulfuromonadia</taxon>
        <taxon>Geobacterales</taxon>
        <taxon>Geobacteraceae</taxon>
        <taxon>Geomonas</taxon>
    </lineage>
</organism>
<comment type="caution">
    <text evidence="3">The sequence shown here is derived from an EMBL/GenBank/DDBJ whole genome shotgun (WGS) entry which is preliminary data.</text>
</comment>
<dbReference type="Gene3D" id="2.60.40.740">
    <property type="match status" value="1"/>
</dbReference>
<evidence type="ECO:0000259" key="2">
    <source>
        <dbReference type="Pfam" id="PF01345"/>
    </source>
</evidence>
<dbReference type="InterPro" id="IPR001434">
    <property type="entry name" value="OmcB-like_DUF11"/>
</dbReference>
<protein>
    <submittedName>
        <fullName evidence="3">DUF11 domain-containing protein</fullName>
    </submittedName>
</protein>
<keyword evidence="1" id="KW-0732">Signal</keyword>
<evidence type="ECO:0000313" key="4">
    <source>
        <dbReference type="Proteomes" id="UP000614714"/>
    </source>
</evidence>
<feature type="domain" description="DUF11" evidence="2">
    <location>
        <begin position="47"/>
        <end position="100"/>
    </location>
</feature>
<accession>A0ABS0Y9C7</accession>
<feature type="chain" id="PRO_5045441976" evidence="1">
    <location>
        <begin position="26"/>
        <end position="165"/>
    </location>
</feature>
<feature type="signal peptide" evidence="1">
    <location>
        <begin position="1"/>
        <end position="25"/>
    </location>
</feature>